<reference evidence="2" key="1">
    <citation type="submission" date="2022-11" db="UniProtKB">
        <authorList>
            <consortium name="WormBaseParasite"/>
        </authorList>
    </citation>
    <scope>IDENTIFICATION</scope>
</reference>
<sequence>MTSRLPTLFPRDRMPIKRMLRLKRLANARSLLPIPRKRLKSHLKFRLARKPVRAVPLKNGIKWLSLLTPCQRSCNCLGFQTKTVAWKLRMVHSKSIYDLKAEDLCQRCKHPLWEHRRKWRPQDRRDRYAVVRDIRLLQNLILKEKNLEKFRIYFMLWKDLIATIVENTPVPKKLYCSTRVLESDSSIRNALQLYMQSKDAKRLGFINKHALDLLKTLDSFDYPPPNKTTLFSMFFLSSRFKNSKAERQFQQWYRQWYEMYVVHCNLPQFLLSLPQFCVVDIMTYHFLAFIDQYVSLKLEEQYAATGDPEIKIIAVLFKKLVEFCKSLKLICPKQARKLPLRNGGENVLSEAFISETEVHNMGMRHVTSMNAILNEESGPDYFKKLPPPEPNMTLQVDDPIRFCQLVWKAQRRKQLGQFLDKAHPKPENVYFLRDPNTLADFNDLSNAMEKKKRRRYFASNCDRERDEGKIVMVLLRNHRNAADVHRNDFLIQFVTVIHRQLPKMPKHYILKLVMDRHHRSLILLKYIKRGSSPGWTVLGGICFRPFVKQGFSEIVFVAVHADHQVRGYGGYLMDHLKRIHVEQLGFPHLLTFADKNAIGYFRKQGFSKESEVPKTVYGRFIKEYDSATLMYCHSRICNNKDDIVYWAKKMGKIFRNIHKINCPEWYGVKKGLTDKFLNFDLIPMNLDRKEKIDQVGLGLNEADIGLPKLFWQDQYEKMWRLPHFENVQSEDEQLGFLSEDEDKVTVYEDKNWFRTTDRNRKEWNSNLEDEMTKMYMMLETLYRCPFSWPFHFPVDEYDAPTYHDEIARPMTLEIVEDRLHWGYYVSVSFEKFTIV</sequence>
<name>A0AC34Q0C7_9BILA</name>
<dbReference type="Proteomes" id="UP000887576">
    <property type="component" value="Unplaced"/>
</dbReference>
<accession>A0AC34Q0C7</accession>
<dbReference type="WBParaSite" id="JU765_v2.g11776.t1">
    <property type="protein sequence ID" value="JU765_v2.g11776.t1"/>
    <property type="gene ID" value="JU765_v2.g11776"/>
</dbReference>
<evidence type="ECO:0000313" key="2">
    <source>
        <dbReference type="WBParaSite" id="JU765_v2.g11776.t1"/>
    </source>
</evidence>
<organism evidence="1 2">
    <name type="scientific">Panagrolaimus sp. JU765</name>
    <dbReference type="NCBI Taxonomy" id="591449"/>
    <lineage>
        <taxon>Eukaryota</taxon>
        <taxon>Metazoa</taxon>
        <taxon>Ecdysozoa</taxon>
        <taxon>Nematoda</taxon>
        <taxon>Chromadorea</taxon>
        <taxon>Rhabditida</taxon>
        <taxon>Tylenchina</taxon>
        <taxon>Panagrolaimomorpha</taxon>
        <taxon>Panagrolaimoidea</taxon>
        <taxon>Panagrolaimidae</taxon>
        <taxon>Panagrolaimus</taxon>
    </lineage>
</organism>
<proteinExistence type="predicted"/>
<protein>
    <submittedName>
        <fullName evidence="2">Histone acetyltransferase</fullName>
    </submittedName>
</protein>
<evidence type="ECO:0000313" key="1">
    <source>
        <dbReference type="Proteomes" id="UP000887576"/>
    </source>
</evidence>